<feature type="domain" description="SWIM-type" evidence="7">
    <location>
        <begin position="272"/>
        <end position="301"/>
    </location>
</feature>
<dbReference type="PROSITE" id="PS50966">
    <property type="entry name" value="ZF_SWIM"/>
    <property type="match status" value="1"/>
</dbReference>
<dbReference type="AlphaFoldDB" id="A0A6J8BYB0"/>
<proteinExistence type="inferred from homology"/>
<evidence type="ECO:0000313" key="8">
    <source>
        <dbReference type="EMBL" id="CAC5387784.1"/>
    </source>
</evidence>
<gene>
    <name evidence="8" type="ORF">MCOR_23076</name>
</gene>
<evidence type="ECO:0000256" key="2">
    <source>
        <dbReference type="ARBA" id="ARBA00022670"/>
    </source>
</evidence>
<dbReference type="Proteomes" id="UP000507470">
    <property type="component" value="Unassembled WGS sequence"/>
</dbReference>
<name>A0A6J8BYB0_MYTCO</name>
<organism evidence="8 9">
    <name type="scientific">Mytilus coruscus</name>
    <name type="common">Sea mussel</name>
    <dbReference type="NCBI Taxonomy" id="42192"/>
    <lineage>
        <taxon>Eukaryota</taxon>
        <taxon>Metazoa</taxon>
        <taxon>Spiralia</taxon>
        <taxon>Lophotrochozoa</taxon>
        <taxon>Mollusca</taxon>
        <taxon>Bivalvia</taxon>
        <taxon>Autobranchia</taxon>
        <taxon>Pteriomorphia</taxon>
        <taxon>Mytilida</taxon>
        <taxon>Mytiloidea</taxon>
        <taxon>Mytilidae</taxon>
        <taxon>Mytilinae</taxon>
        <taxon>Mytilus</taxon>
    </lineage>
</organism>
<dbReference type="PANTHER" id="PTHR34718:SF2">
    <property type="entry name" value="PHD-TYPE DOMAIN-CONTAINING PROTEIN"/>
    <property type="match status" value="1"/>
</dbReference>
<dbReference type="SUPFAM" id="SSF54001">
    <property type="entry name" value="Cysteine proteinases"/>
    <property type="match status" value="1"/>
</dbReference>
<dbReference type="InterPro" id="IPR038765">
    <property type="entry name" value="Papain-like_cys_pep_sf"/>
</dbReference>
<dbReference type="OrthoDB" id="10044509at2759"/>
<dbReference type="GO" id="GO:0008234">
    <property type="term" value="F:cysteine-type peptidase activity"/>
    <property type="evidence" value="ECO:0007669"/>
    <property type="project" value="InterPro"/>
</dbReference>
<evidence type="ECO:0000259" key="7">
    <source>
        <dbReference type="PROSITE" id="PS50966"/>
    </source>
</evidence>
<keyword evidence="4" id="KW-0863">Zinc-finger</keyword>
<feature type="compositionally biased region" description="Basic residues" evidence="5">
    <location>
        <begin position="319"/>
        <end position="333"/>
    </location>
</feature>
<evidence type="ECO:0000256" key="5">
    <source>
        <dbReference type="SAM" id="MobiDB-lite"/>
    </source>
</evidence>
<dbReference type="InterPro" id="IPR007527">
    <property type="entry name" value="Znf_SWIM"/>
</dbReference>
<feature type="region of interest" description="Disordered" evidence="5">
    <location>
        <begin position="313"/>
        <end position="340"/>
    </location>
</feature>
<dbReference type="GO" id="GO:0008270">
    <property type="term" value="F:zinc ion binding"/>
    <property type="evidence" value="ECO:0007669"/>
    <property type="project" value="UniProtKB-KW"/>
</dbReference>
<dbReference type="PROSITE" id="PS50600">
    <property type="entry name" value="ULP_PROTEASE"/>
    <property type="match status" value="1"/>
</dbReference>
<keyword evidence="2" id="KW-0645">Protease</keyword>
<evidence type="ECO:0000256" key="1">
    <source>
        <dbReference type="ARBA" id="ARBA00005234"/>
    </source>
</evidence>
<sequence length="697" mass="79975">MFCWNHIKEDFKFWLKGKVEGDNIKIYIDHLNQMLHSESEEEFLEMKLELTSKWTPVVLEHFDKYISPAIQNHSGKWLIEKYPGMFDPYSGITNNLSESMNAVLKRENDWKELPVDLLALGFYYIQNFENYEILRGRSGLGNYHLKQEFSRAFISPSDVIFPKRIVCPEEVIEYLKNDKPIFQSNSVESDADPIGNLNSQEIVKQTHSDENTNQVKLDNQEVVVNQQPVIEYPAFNHDSSQQSLARFIVDNNLITLVPQQGAFIVNGRKGKYCVTLFPKESCQCESSTTCFHILAAKMSIGLEPIQKNRVVNLRASSKNSKKKIDKKSGRKQPRANDYGIDFEPAPDSLFTMNTPLKQTLMTTPSTNGSIKSIKTPKISTEFSTPKWKKKLELSVIEEDVEGEINEKKKSIESNKSLPVKKRKIEDINLDEIETPTKKAKTLSDLPWIGYCSQQHKQNILNNQYLCSDIVISTQNLLKFEFPEINGFQETTLAPVKVNGKWVSETGFQPQDPPSVQIHHNGNAHWVLSVQTRDENIYLLDSLSLNLTTSLEYQLTQIYGKDKKKLLIRIPDVQKQQNSIDCDLFAIANALEFCQSGFKGGTHIKYDQKYMREHLINCLEKGNFTHFPKNHFGKAPKNLKTKVHTIPINCDCGNPDTIEDMIGCEGKTGRKMCDIWKHRSCAERNMMNGNSWFCKVHR</sequence>
<evidence type="ECO:0000259" key="6">
    <source>
        <dbReference type="PROSITE" id="PS50600"/>
    </source>
</evidence>
<keyword evidence="3" id="KW-0378">Hydrolase</keyword>
<keyword evidence="4" id="KW-0862">Zinc</keyword>
<dbReference type="GO" id="GO:0006508">
    <property type="term" value="P:proteolysis"/>
    <property type="evidence" value="ECO:0007669"/>
    <property type="project" value="UniProtKB-KW"/>
</dbReference>
<accession>A0A6J8BYB0</accession>
<evidence type="ECO:0008006" key="10">
    <source>
        <dbReference type="Google" id="ProtNLM"/>
    </source>
</evidence>
<dbReference type="SUPFAM" id="SSF57903">
    <property type="entry name" value="FYVE/PHD zinc finger"/>
    <property type="match status" value="1"/>
</dbReference>
<comment type="similarity">
    <text evidence="1">Belongs to the peptidase C48 family.</text>
</comment>
<feature type="domain" description="Ubiquitin-like protease family profile" evidence="6">
    <location>
        <begin position="1"/>
        <end position="592"/>
    </location>
</feature>
<dbReference type="InterPro" id="IPR003653">
    <property type="entry name" value="Peptidase_C48_C"/>
</dbReference>
<reference evidence="8 9" key="1">
    <citation type="submission" date="2020-06" db="EMBL/GenBank/DDBJ databases">
        <authorList>
            <person name="Li R."/>
            <person name="Bekaert M."/>
        </authorList>
    </citation>
    <scope>NUCLEOTIDE SEQUENCE [LARGE SCALE GENOMIC DNA]</scope>
    <source>
        <strain evidence="9">wild</strain>
    </source>
</reference>
<evidence type="ECO:0000256" key="4">
    <source>
        <dbReference type="PROSITE-ProRule" id="PRU00325"/>
    </source>
</evidence>
<evidence type="ECO:0000256" key="3">
    <source>
        <dbReference type="ARBA" id="ARBA00022801"/>
    </source>
</evidence>
<keyword evidence="9" id="KW-1185">Reference proteome</keyword>
<dbReference type="Gene3D" id="3.40.395.10">
    <property type="entry name" value="Adenoviral Proteinase, Chain A"/>
    <property type="match status" value="1"/>
</dbReference>
<evidence type="ECO:0000313" key="9">
    <source>
        <dbReference type="Proteomes" id="UP000507470"/>
    </source>
</evidence>
<keyword evidence="4" id="KW-0479">Metal-binding</keyword>
<dbReference type="EMBL" id="CACVKT020004042">
    <property type="protein sequence ID" value="CAC5387784.1"/>
    <property type="molecule type" value="Genomic_DNA"/>
</dbReference>
<dbReference type="InterPro" id="IPR011011">
    <property type="entry name" value="Znf_FYVE_PHD"/>
</dbReference>
<dbReference type="PANTHER" id="PTHR34718">
    <property type="entry name" value="PHD-TYPE DOMAIN-CONTAINING PROTEIN"/>
    <property type="match status" value="1"/>
</dbReference>
<protein>
    <recommendedName>
        <fullName evidence="10">SWIM-type domain-containing protein</fullName>
    </recommendedName>
</protein>